<dbReference type="Pfam" id="PF00034">
    <property type="entry name" value="Cytochrom_C"/>
    <property type="match status" value="1"/>
</dbReference>
<keyword evidence="2 4" id="KW-0479">Metal-binding</keyword>
<dbReference type="SUPFAM" id="SSF46626">
    <property type="entry name" value="Cytochrome c"/>
    <property type="match status" value="1"/>
</dbReference>
<dbReference type="PATRIC" id="fig|1244869.3.peg.143"/>
<protein>
    <recommendedName>
        <fullName evidence="6">Cytochrome c domain-containing protein</fullName>
    </recommendedName>
</protein>
<keyword evidence="5" id="KW-0732">Signal</keyword>
<dbReference type="Gene3D" id="1.10.760.10">
    <property type="entry name" value="Cytochrome c-like domain"/>
    <property type="match status" value="1"/>
</dbReference>
<name>M3AGT7_9PROT</name>
<dbReference type="GO" id="GO:0046872">
    <property type="term" value="F:metal ion binding"/>
    <property type="evidence" value="ECO:0007669"/>
    <property type="project" value="UniProtKB-KW"/>
</dbReference>
<keyword evidence="3 4" id="KW-0408">Iron</keyword>
<evidence type="ECO:0000256" key="1">
    <source>
        <dbReference type="ARBA" id="ARBA00022617"/>
    </source>
</evidence>
<accession>M3AGT7</accession>
<evidence type="ECO:0000256" key="2">
    <source>
        <dbReference type="ARBA" id="ARBA00022723"/>
    </source>
</evidence>
<evidence type="ECO:0000256" key="4">
    <source>
        <dbReference type="PROSITE-ProRule" id="PRU00433"/>
    </source>
</evidence>
<keyword evidence="1 4" id="KW-0349">Heme</keyword>
<dbReference type="EMBL" id="AONQ01000001">
    <property type="protein sequence ID" value="EME72063.1"/>
    <property type="molecule type" value="Genomic_DNA"/>
</dbReference>
<organism evidence="7 8">
    <name type="scientific">Paramagnetospirillum caucaseum</name>
    <dbReference type="NCBI Taxonomy" id="1244869"/>
    <lineage>
        <taxon>Bacteria</taxon>
        <taxon>Pseudomonadati</taxon>
        <taxon>Pseudomonadota</taxon>
        <taxon>Alphaproteobacteria</taxon>
        <taxon>Rhodospirillales</taxon>
        <taxon>Magnetospirillaceae</taxon>
        <taxon>Paramagnetospirillum</taxon>
    </lineage>
</organism>
<dbReference type="STRING" id="1244869.H261_00750"/>
<dbReference type="PROSITE" id="PS51007">
    <property type="entry name" value="CYTC"/>
    <property type="match status" value="1"/>
</dbReference>
<dbReference type="Proteomes" id="UP000011744">
    <property type="component" value="Unassembled WGS sequence"/>
</dbReference>
<gene>
    <name evidence="7" type="ORF">H261_00750</name>
</gene>
<evidence type="ECO:0000256" key="3">
    <source>
        <dbReference type="ARBA" id="ARBA00023004"/>
    </source>
</evidence>
<feature type="domain" description="Cytochrome c" evidence="6">
    <location>
        <begin position="137"/>
        <end position="223"/>
    </location>
</feature>
<feature type="signal peptide" evidence="5">
    <location>
        <begin position="1"/>
        <end position="28"/>
    </location>
</feature>
<dbReference type="AlphaFoldDB" id="M3AGT7"/>
<dbReference type="eggNOG" id="COG2010">
    <property type="taxonomic scope" value="Bacteria"/>
</dbReference>
<dbReference type="GO" id="GO:0020037">
    <property type="term" value="F:heme binding"/>
    <property type="evidence" value="ECO:0007669"/>
    <property type="project" value="InterPro"/>
</dbReference>
<dbReference type="OrthoDB" id="7854060at2"/>
<evidence type="ECO:0000313" key="7">
    <source>
        <dbReference type="EMBL" id="EME72063.1"/>
    </source>
</evidence>
<evidence type="ECO:0000256" key="5">
    <source>
        <dbReference type="SAM" id="SignalP"/>
    </source>
</evidence>
<sequence>MIRPKEISTMKTCLLTLALFLAVPSALAHGTLAAYFGGQIAESGDYHTEFAVRDGAVRVWVRDQANQPLKASGKVTLLLGGQKLEVPLAARENGLAAEAPVKAGDKLSAVLGLVVDGKTLSQRFAQAGLVIPAALPPRAEAGRKLFEAVCATCHGTALRGTDSGPPLLHPLYAPGSAHGDEVILDAINNGAKAHMWKLGDMPKPEGIKPGQDKEVLAYIRAMQAANGLGSAPAAAMGTDPHAGHKH</sequence>
<evidence type="ECO:0000259" key="6">
    <source>
        <dbReference type="PROSITE" id="PS51007"/>
    </source>
</evidence>
<dbReference type="GO" id="GO:0009055">
    <property type="term" value="F:electron transfer activity"/>
    <property type="evidence" value="ECO:0007669"/>
    <property type="project" value="InterPro"/>
</dbReference>
<dbReference type="InterPro" id="IPR036909">
    <property type="entry name" value="Cyt_c-like_dom_sf"/>
</dbReference>
<keyword evidence="8" id="KW-1185">Reference proteome</keyword>
<dbReference type="InterPro" id="IPR009056">
    <property type="entry name" value="Cyt_c-like_dom"/>
</dbReference>
<proteinExistence type="predicted"/>
<reference evidence="7 8" key="1">
    <citation type="journal article" date="2014" name="Genome Announc.">
        <title>Draft Genome Sequence of Magnetospirillum sp. Strain SO-1, a Freshwater Magnetotactic Bacterium Isolated from the Ol'khovka River, Russia.</title>
        <authorList>
            <person name="Grouzdev D.S."/>
            <person name="Dziuba M.V."/>
            <person name="Sukhacheva M.S."/>
            <person name="Mardanov A.V."/>
            <person name="Beletskiy A.V."/>
            <person name="Kuznetsov B.B."/>
            <person name="Skryabin K.G."/>
        </authorList>
    </citation>
    <scope>NUCLEOTIDE SEQUENCE [LARGE SCALE GENOMIC DNA]</scope>
    <source>
        <strain evidence="7 8">SO-1</strain>
    </source>
</reference>
<feature type="chain" id="PRO_5004031563" description="Cytochrome c domain-containing protein" evidence="5">
    <location>
        <begin position="29"/>
        <end position="246"/>
    </location>
</feature>
<comment type="caution">
    <text evidence="7">The sequence shown here is derived from an EMBL/GenBank/DDBJ whole genome shotgun (WGS) entry which is preliminary data.</text>
</comment>
<evidence type="ECO:0000313" key="8">
    <source>
        <dbReference type="Proteomes" id="UP000011744"/>
    </source>
</evidence>